<accession>A0A978V4G7</accession>
<comment type="caution">
    <text evidence="4">The sequence shown here is derived from an EMBL/GenBank/DDBJ whole genome shotgun (WGS) entry which is preliminary data.</text>
</comment>
<dbReference type="GO" id="GO:0016491">
    <property type="term" value="F:oxidoreductase activity"/>
    <property type="evidence" value="ECO:0007669"/>
    <property type="project" value="UniProtKB-KW"/>
</dbReference>
<name>A0A978V4G7_ZIZJJ</name>
<reference evidence="4" key="1">
    <citation type="journal article" date="2021" name="Front. Plant Sci.">
        <title>Chromosome-Scale Genome Assembly for Chinese Sour Jujube and Insights Into Its Genome Evolution and Domestication Signature.</title>
        <authorList>
            <person name="Shen L.-Y."/>
            <person name="Luo H."/>
            <person name="Wang X.-L."/>
            <person name="Wang X.-M."/>
            <person name="Qiu X.-J."/>
            <person name="Liu H."/>
            <person name="Zhou S.-S."/>
            <person name="Jia K.-H."/>
            <person name="Nie S."/>
            <person name="Bao Y.-T."/>
            <person name="Zhang R.-G."/>
            <person name="Yun Q.-Z."/>
            <person name="Chai Y.-H."/>
            <person name="Lu J.-Y."/>
            <person name="Li Y."/>
            <person name="Zhao S.-W."/>
            <person name="Mao J.-F."/>
            <person name="Jia S.-G."/>
            <person name="Mao Y.-M."/>
        </authorList>
    </citation>
    <scope>NUCLEOTIDE SEQUENCE</scope>
    <source>
        <strain evidence="4">AT0</strain>
        <tissue evidence="4">Leaf</tissue>
    </source>
</reference>
<dbReference type="SUPFAM" id="SSF51430">
    <property type="entry name" value="NAD(P)-linked oxidoreductase"/>
    <property type="match status" value="1"/>
</dbReference>
<protein>
    <recommendedName>
        <fullName evidence="3">NADP-dependent oxidoreductase domain-containing protein</fullName>
    </recommendedName>
</protein>
<dbReference type="Gene3D" id="3.20.20.100">
    <property type="entry name" value="NADP-dependent oxidoreductase domain"/>
    <property type="match status" value="1"/>
</dbReference>
<dbReference type="AlphaFoldDB" id="A0A978V4G7"/>
<feature type="domain" description="NADP-dependent oxidoreductase" evidence="3">
    <location>
        <begin position="22"/>
        <end position="90"/>
    </location>
</feature>
<dbReference type="GO" id="GO:0005737">
    <property type="term" value="C:cytoplasm"/>
    <property type="evidence" value="ECO:0007669"/>
    <property type="project" value="TreeGrafter"/>
</dbReference>
<sequence length="109" mass="11820">MNFPSSRALGIGITMHPSFSKKNLVKNKPLYSKLANLAEKHGCTTHQLALAWLLHQGNDKIPIPGTTTVKNLADNIGALALKLTEGDLKETSDDLKFSLNMSGSLEIPH</sequence>
<keyword evidence="2" id="KW-0560">Oxidoreductase</keyword>
<dbReference type="InterPro" id="IPR036812">
    <property type="entry name" value="NAD(P)_OxRdtase_dom_sf"/>
</dbReference>
<dbReference type="InterPro" id="IPR050791">
    <property type="entry name" value="Aldo-Keto_reductase"/>
</dbReference>
<dbReference type="EMBL" id="JAEACU010000007">
    <property type="protein sequence ID" value="KAH7522250.1"/>
    <property type="molecule type" value="Genomic_DNA"/>
</dbReference>
<dbReference type="InterPro" id="IPR023210">
    <property type="entry name" value="NADP_OxRdtase_dom"/>
</dbReference>
<evidence type="ECO:0000313" key="5">
    <source>
        <dbReference type="Proteomes" id="UP000813462"/>
    </source>
</evidence>
<dbReference type="PANTHER" id="PTHR43625:SF65">
    <property type="entry name" value="NADP-DEPENDENT OXIDOREDUCTASE DOMAIN-CONTAINING PROTEIN"/>
    <property type="match status" value="1"/>
</dbReference>
<gene>
    <name evidence="4" type="ORF">FEM48_Zijuj07G0118500</name>
</gene>
<evidence type="ECO:0000313" key="4">
    <source>
        <dbReference type="EMBL" id="KAH7522250.1"/>
    </source>
</evidence>
<evidence type="ECO:0000259" key="3">
    <source>
        <dbReference type="Pfam" id="PF00248"/>
    </source>
</evidence>
<evidence type="ECO:0000256" key="2">
    <source>
        <dbReference type="ARBA" id="ARBA00023002"/>
    </source>
</evidence>
<keyword evidence="1" id="KW-0521">NADP</keyword>
<dbReference type="Pfam" id="PF00248">
    <property type="entry name" value="Aldo_ket_red"/>
    <property type="match status" value="1"/>
</dbReference>
<dbReference type="Proteomes" id="UP000813462">
    <property type="component" value="Unassembled WGS sequence"/>
</dbReference>
<dbReference type="PANTHER" id="PTHR43625">
    <property type="entry name" value="AFLATOXIN B1 ALDEHYDE REDUCTASE"/>
    <property type="match status" value="1"/>
</dbReference>
<evidence type="ECO:0000256" key="1">
    <source>
        <dbReference type="ARBA" id="ARBA00022857"/>
    </source>
</evidence>
<organism evidence="4 5">
    <name type="scientific">Ziziphus jujuba var. spinosa</name>
    <dbReference type="NCBI Taxonomy" id="714518"/>
    <lineage>
        <taxon>Eukaryota</taxon>
        <taxon>Viridiplantae</taxon>
        <taxon>Streptophyta</taxon>
        <taxon>Embryophyta</taxon>
        <taxon>Tracheophyta</taxon>
        <taxon>Spermatophyta</taxon>
        <taxon>Magnoliopsida</taxon>
        <taxon>eudicotyledons</taxon>
        <taxon>Gunneridae</taxon>
        <taxon>Pentapetalae</taxon>
        <taxon>rosids</taxon>
        <taxon>fabids</taxon>
        <taxon>Rosales</taxon>
        <taxon>Rhamnaceae</taxon>
        <taxon>Paliureae</taxon>
        <taxon>Ziziphus</taxon>
    </lineage>
</organism>
<proteinExistence type="predicted"/>